<dbReference type="InterPro" id="IPR036259">
    <property type="entry name" value="MFS_trans_sf"/>
</dbReference>
<keyword evidence="9" id="KW-1185">Reference proteome</keyword>
<feature type="transmembrane region" description="Helical" evidence="6">
    <location>
        <begin position="284"/>
        <end position="304"/>
    </location>
</feature>
<dbReference type="FunFam" id="1.20.1250.20:FF:000057">
    <property type="entry name" value="MFS general substrate transporter"/>
    <property type="match status" value="1"/>
</dbReference>
<feature type="transmembrane region" description="Helical" evidence="6">
    <location>
        <begin position="406"/>
        <end position="428"/>
    </location>
</feature>
<dbReference type="FunFam" id="1.20.1250.20:FF:000013">
    <property type="entry name" value="MFS general substrate transporter"/>
    <property type="match status" value="1"/>
</dbReference>
<dbReference type="AlphaFoldDB" id="A0A2T2P137"/>
<dbReference type="InterPro" id="IPR011701">
    <property type="entry name" value="MFS"/>
</dbReference>
<organism evidence="8 9">
    <name type="scientific">Corynespora cassiicola Philippines</name>
    <dbReference type="NCBI Taxonomy" id="1448308"/>
    <lineage>
        <taxon>Eukaryota</taxon>
        <taxon>Fungi</taxon>
        <taxon>Dikarya</taxon>
        <taxon>Ascomycota</taxon>
        <taxon>Pezizomycotina</taxon>
        <taxon>Dothideomycetes</taxon>
        <taxon>Pleosporomycetidae</taxon>
        <taxon>Pleosporales</taxon>
        <taxon>Corynesporascaceae</taxon>
        <taxon>Corynespora</taxon>
    </lineage>
</organism>
<feature type="transmembrane region" description="Helical" evidence="6">
    <location>
        <begin position="347"/>
        <end position="365"/>
    </location>
</feature>
<keyword evidence="5 6" id="KW-0472">Membrane</keyword>
<dbReference type="Pfam" id="PF07690">
    <property type="entry name" value="MFS_1"/>
    <property type="match status" value="1"/>
</dbReference>
<keyword evidence="4 6" id="KW-1133">Transmembrane helix</keyword>
<dbReference type="EMBL" id="KZ678131">
    <property type="protein sequence ID" value="PSN71226.1"/>
    <property type="molecule type" value="Genomic_DNA"/>
</dbReference>
<name>A0A2T2P137_CORCC</name>
<proteinExistence type="predicted"/>
<reference evidence="8 9" key="1">
    <citation type="journal article" date="2018" name="Front. Microbiol.">
        <title>Genome-Wide Analysis of Corynespora cassiicola Leaf Fall Disease Putative Effectors.</title>
        <authorList>
            <person name="Lopez D."/>
            <person name="Ribeiro S."/>
            <person name="Label P."/>
            <person name="Fumanal B."/>
            <person name="Venisse J.S."/>
            <person name="Kohler A."/>
            <person name="de Oliveira R.R."/>
            <person name="Labutti K."/>
            <person name="Lipzen A."/>
            <person name="Lail K."/>
            <person name="Bauer D."/>
            <person name="Ohm R.A."/>
            <person name="Barry K.W."/>
            <person name="Spatafora J."/>
            <person name="Grigoriev I.V."/>
            <person name="Martin F.M."/>
            <person name="Pujade-Renaud V."/>
        </authorList>
    </citation>
    <scope>NUCLEOTIDE SEQUENCE [LARGE SCALE GENOMIC DNA]</scope>
    <source>
        <strain evidence="8 9">Philippines</strain>
    </source>
</reference>
<evidence type="ECO:0000256" key="1">
    <source>
        <dbReference type="ARBA" id="ARBA00004141"/>
    </source>
</evidence>
<keyword evidence="2" id="KW-0813">Transport</keyword>
<dbReference type="PANTHER" id="PTHR43791:SF78">
    <property type="entry name" value="TRANSPORTER, PUTATIVE (AFU_ORTHOLOGUE AFUA_3G01370)-RELATED"/>
    <property type="match status" value="1"/>
</dbReference>
<accession>A0A2T2P137</accession>
<feature type="transmembrane region" description="Helical" evidence="6">
    <location>
        <begin position="45"/>
        <end position="62"/>
    </location>
</feature>
<feature type="transmembrane region" description="Helical" evidence="6">
    <location>
        <begin position="210"/>
        <end position="232"/>
    </location>
</feature>
<evidence type="ECO:0000256" key="2">
    <source>
        <dbReference type="ARBA" id="ARBA00022448"/>
    </source>
</evidence>
<evidence type="ECO:0000256" key="6">
    <source>
        <dbReference type="SAM" id="Phobius"/>
    </source>
</evidence>
<dbReference type="PROSITE" id="PS50850">
    <property type="entry name" value="MFS"/>
    <property type="match status" value="1"/>
</dbReference>
<comment type="subcellular location">
    <subcellularLocation>
        <location evidence="1">Membrane</location>
        <topology evidence="1">Multi-pass membrane protein</topology>
    </subcellularLocation>
</comment>
<evidence type="ECO:0000259" key="7">
    <source>
        <dbReference type="PROSITE" id="PS50850"/>
    </source>
</evidence>
<dbReference type="PANTHER" id="PTHR43791">
    <property type="entry name" value="PERMEASE-RELATED"/>
    <property type="match status" value="1"/>
</dbReference>
<feature type="transmembrane region" description="Helical" evidence="6">
    <location>
        <begin position="115"/>
        <end position="134"/>
    </location>
</feature>
<dbReference type="OrthoDB" id="2250022at2759"/>
<evidence type="ECO:0000313" key="9">
    <source>
        <dbReference type="Proteomes" id="UP000240883"/>
    </source>
</evidence>
<feature type="transmembrane region" description="Helical" evidence="6">
    <location>
        <begin position="176"/>
        <end position="198"/>
    </location>
</feature>
<sequence>MAPESDSKGVADVTDLHSERVAETAEIAALTDEEKAIEKGLVKRIDWIILPIIVTVYLLNWIDRNNYAAARLAGLEEDLNMNLTEFQTGLSIMFVGYILGQIPANLMLNWFGRPSWFLGFFTIAWGLVSALTALVQNFAGIVVCRLILGFVEAPFFPGVIFYLSKWYTKQEMNLRMSIFYSGSLIAGAFGPLIAAGILDGLAGVRGLSAWRWLYIIEGAITVVAGVVVCLFLPDFPNNWRALTPEMQHVAVRRLALEAAEEDTDDGDAKTQFQGLKLALGDVKVWVLTGMYMCLTAAQGFNYYFPTLTRSLGYSRFISLLLVAPPYVFITFWSCGHGFVSDRYTSRFWFCLYPLGFAFIGFILFITTNDFGPKYLSFFFMIYLMNINGTLLSWTAATIARPPAKRAAAYAIINSLGNSVSIWTPFTYLDKEAPYFFTGMGICIGLVVLCAAFMVLLRFMLIRENKRLDRLQNETNVSLSDKDIAQL</sequence>
<feature type="transmembrane region" description="Helical" evidence="6">
    <location>
        <begin position="377"/>
        <end position="399"/>
    </location>
</feature>
<feature type="transmembrane region" description="Helical" evidence="6">
    <location>
        <begin position="140"/>
        <end position="164"/>
    </location>
</feature>
<dbReference type="InterPro" id="IPR020846">
    <property type="entry name" value="MFS_dom"/>
</dbReference>
<evidence type="ECO:0000313" key="8">
    <source>
        <dbReference type="EMBL" id="PSN71226.1"/>
    </source>
</evidence>
<evidence type="ECO:0000256" key="4">
    <source>
        <dbReference type="ARBA" id="ARBA00022989"/>
    </source>
</evidence>
<feature type="domain" description="Major facilitator superfamily (MFS) profile" evidence="7">
    <location>
        <begin position="49"/>
        <end position="465"/>
    </location>
</feature>
<evidence type="ECO:0000256" key="5">
    <source>
        <dbReference type="ARBA" id="ARBA00023136"/>
    </source>
</evidence>
<gene>
    <name evidence="8" type="ORF">BS50DRAFT_618300</name>
</gene>
<feature type="transmembrane region" description="Helical" evidence="6">
    <location>
        <begin position="89"/>
        <end position="108"/>
    </location>
</feature>
<dbReference type="GO" id="GO:0016020">
    <property type="term" value="C:membrane"/>
    <property type="evidence" value="ECO:0007669"/>
    <property type="project" value="UniProtKB-SubCell"/>
</dbReference>
<dbReference type="Gene3D" id="1.20.1250.20">
    <property type="entry name" value="MFS general substrate transporter like domains"/>
    <property type="match status" value="2"/>
</dbReference>
<protein>
    <submittedName>
        <fullName evidence="8">MFS transporter-like protein</fullName>
    </submittedName>
</protein>
<feature type="transmembrane region" description="Helical" evidence="6">
    <location>
        <begin position="316"/>
        <end position="335"/>
    </location>
</feature>
<dbReference type="SUPFAM" id="SSF103473">
    <property type="entry name" value="MFS general substrate transporter"/>
    <property type="match status" value="1"/>
</dbReference>
<dbReference type="Proteomes" id="UP000240883">
    <property type="component" value="Unassembled WGS sequence"/>
</dbReference>
<feature type="transmembrane region" description="Helical" evidence="6">
    <location>
        <begin position="434"/>
        <end position="460"/>
    </location>
</feature>
<evidence type="ECO:0000256" key="3">
    <source>
        <dbReference type="ARBA" id="ARBA00022692"/>
    </source>
</evidence>
<dbReference type="GO" id="GO:0022857">
    <property type="term" value="F:transmembrane transporter activity"/>
    <property type="evidence" value="ECO:0007669"/>
    <property type="project" value="InterPro"/>
</dbReference>
<keyword evidence="3 6" id="KW-0812">Transmembrane</keyword>